<feature type="transmembrane region" description="Helical" evidence="5">
    <location>
        <begin position="245"/>
        <end position="263"/>
    </location>
</feature>
<feature type="transmembrane region" description="Helical" evidence="5">
    <location>
        <begin position="111"/>
        <end position="129"/>
    </location>
</feature>
<feature type="transmembrane region" description="Helical" evidence="5">
    <location>
        <begin position="43"/>
        <end position="63"/>
    </location>
</feature>
<evidence type="ECO:0000256" key="2">
    <source>
        <dbReference type="ARBA" id="ARBA00022692"/>
    </source>
</evidence>
<dbReference type="InterPro" id="IPR051598">
    <property type="entry name" value="TSUP/Inactive_protease-like"/>
</dbReference>
<feature type="transmembrane region" description="Helical" evidence="5">
    <location>
        <begin position="213"/>
        <end position="233"/>
    </location>
</feature>
<feature type="transmembrane region" description="Helical" evidence="5">
    <location>
        <begin position="7"/>
        <end position="37"/>
    </location>
</feature>
<dbReference type="EMBL" id="LNQE01000783">
    <property type="protein sequence ID" value="KUG25006.1"/>
    <property type="molecule type" value="Genomic_DNA"/>
</dbReference>
<protein>
    <recommendedName>
        <fullName evidence="7">Membrane transporter protein</fullName>
    </recommendedName>
</protein>
<evidence type="ECO:0008006" key="7">
    <source>
        <dbReference type="Google" id="ProtNLM"/>
    </source>
</evidence>
<feature type="transmembrane region" description="Helical" evidence="5">
    <location>
        <begin position="70"/>
        <end position="91"/>
    </location>
</feature>
<keyword evidence="2 5" id="KW-0812">Transmembrane</keyword>
<keyword evidence="3 5" id="KW-1133">Transmembrane helix</keyword>
<evidence type="ECO:0000313" key="6">
    <source>
        <dbReference type="EMBL" id="KUG25006.1"/>
    </source>
</evidence>
<reference evidence="6" key="1">
    <citation type="journal article" date="2015" name="Proc. Natl. Acad. Sci. U.S.A.">
        <title>Networks of energetic and metabolic interactions define dynamics in microbial communities.</title>
        <authorList>
            <person name="Embree M."/>
            <person name="Liu J.K."/>
            <person name="Al-Bassam M.M."/>
            <person name="Zengler K."/>
        </authorList>
    </citation>
    <scope>NUCLEOTIDE SEQUENCE</scope>
</reference>
<sequence>MIEIFGYIAALFIGVSLGLIGGGGSILTVPILVYLLNIDPVPATAYSLFIVGLTAMIGSITYIKRKEISFTTAVVFAVPSFVAVFFTRKFIVPAIPDELFHFGSFIFTKDIFIMILFALLMIAASVSMIKKTKVTVNSSEIAFNYPMIFFEGIAVGILTGLVGAGGGFLIIPALVILAKLPMKVAVGTSLIIIAVKSLIGFTGDIGTNLTVDWIFLLIISGLAVVGIFLGSYISKFISNEKLKPAFGWFVLVMGFYIITREVYTIL</sequence>
<evidence type="ECO:0000256" key="3">
    <source>
        <dbReference type="ARBA" id="ARBA00022989"/>
    </source>
</evidence>
<comment type="subcellular location">
    <subcellularLocation>
        <location evidence="1">Membrane</location>
        <topology evidence="1">Multi-pass membrane protein</topology>
    </subcellularLocation>
</comment>
<dbReference type="AlphaFoldDB" id="A0A0W8FWB8"/>
<dbReference type="InterPro" id="IPR002781">
    <property type="entry name" value="TM_pro_TauE-like"/>
</dbReference>
<evidence type="ECO:0000256" key="1">
    <source>
        <dbReference type="ARBA" id="ARBA00004141"/>
    </source>
</evidence>
<name>A0A0W8FWB8_9ZZZZ</name>
<feature type="transmembrane region" description="Helical" evidence="5">
    <location>
        <begin position="149"/>
        <end position="178"/>
    </location>
</feature>
<dbReference type="PANTHER" id="PTHR43701">
    <property type="entry name" value="MEMBRANE TRANSPORTER PROTEIN MJ0441-RELATED"/>
    <property type="match status" value="1"/>
</dbReference>
<gene>
    <name evidence="6" type="ORF">ASZ90_005176</name>
</gene>
<keyword evidence="4 5" id="KW-0472">Membrane</keyword>
<comment type="caution">
    <text evidence="6">The sequence shown here is derived from an EMBL/GenBank/DDBJ whole genome shotgun (WGS) entry which is preliminary data.</text>
</comment>
<evidence type="ECO:0000256" key="4">
    <source>
        <dbReference type="ARBA" id="ARBA00023136"/>
    </source>
</evidence>
<dbReference type="PANTHER" id="PTHR43701:SF2">
    <property type="entry name" value="MEMBRANE TRANSPORTER PROTEIN YJNA-RELATED"/>
    <property type="match status" value="1"/>
</dbReference>
<feature type="transmembrane region" description="Helical" evidence="5">
    <location>
        <begin position="184"/>
        <end position="201"/>
    </location>
</feature>
<accession>A0A0W8FWB8</accession>
<organism evidence="6">
    <name type="scientific">hydrocarbon metagenome</name>
    <dbReference type="NCBI Taxonomy" id="938273"/>
    <lineage>
        <taxon>unclassified sequences</taxon>
        <taxon>metagenomes</taxon>
        <taxon>ecological metagenomes</taxon>
    </lineage>
</organism>
<evidence type="ECO:0000256" key="5">
    <source>
        <dbReference type="SAM" id="Phobius"/>
    </source>
</evidence>
<proteinExistence type="predicted"/>
<dbReference type="Pfam" id="PF01925">
    <property type="entry name" value="TauE"/>
    <property type="match status" value="1"/>
</dbReference>
<dbReference type="GO" id="GO:0016020">
    <property type="term" value="C:membrane"/>
    <property type="evidence" value="ECO:0007669"/>
    <property type="project" value="UniProtKB-SubCell"/>
</dbReference>